<reference evidence="1 2" key="1">
    <citation type="journal article" date="2022" name="New Phytol.">
        <title>Ecological generalism drives hyperdiversity of secondary metabolite gene clusters in xylarialean endophytes.</title>
        <authorList>
            <person name="Franco M.E.E."/>
            <person name="Wisecaver J.H."/>
            <person name="Arnold A.E."/>
            <person name="Ju Y.M."/>
            <person name="Slot J.C."/>
            <person name="Ahrendt S."/>
            <person name="Moore L.P."/>
            <person name="Eastman K.E."/>
            <person name="Scott K."/>
            <person name="Konkel Z."/>
            <person name="Mondo S.J."/>
            <person name="Kuo A."/>
            <person name="Hayes R.D."/>
            <person name="Haridas S."/>
            <person name="Andreopoulos B."/>
            <person name="Riley R."/>
            <person name="LaButti K."/>
            <person name="Pangilinan J."/>
            <person name="Lipzen A."/>
            <person name="Amirebrahimi M."/>
            <person name="Yan J."/>
            <person name="Adam C."/>
            <person name="Keymanesh K."/>
            <person name="Ng V."/>
            <person name="Louie K."/>
            <person name="Northen T."/>
            <person name="Drula E."/>
            <person name="Henrissat B."/>
            <person name="Hsieh H.M."/>
            <person name="Youens-Clark K."/>
            <person name="Lutzoni F."/>
            <person name="Miadlikowska J."/>
            <person name="Eastwood D.C."/>
            <person name="Hamelin R.C."/>
            <person name="Grigoriev I.V."/>
            <person name="U'Ren J.M."/>
        </authorList>
    </citation>
    <scope>NUCLEOTIDE SEQUENCE [LARGE SCALE GENOMIC DNA]</scope>
    <source>
        <strain evidence="1 2">CBS 119005</strain>
    </source>
</reference>
<evidence type="ECO:0000313" key="1">
    <source>
        <dbReference type="EMBL" id="KAI4864408.1"/>
    </source>
</evidence>
<accession>A0ACB9YYU8</accession>
<proteinExistence type="predicted"/>
<evidence type="ECO:0000313" key="2">
    <source>
        <dbReference type="Proteomes" id="UP001497700"/>
    </source>
</evidence>
<organism evidence="1 2">
    <name type="scientific">Hypoxylon rubiginosum</name>
    <dbReference type="NCBI Taxonomy" id="110542"/>
    <lineage>
        <taxon>Eukaryota</taxon>
        <taxon>Fungi</taxon>
        <taxon>Dikarya</taxon>
        <taxon>Ascomycota</taxon>
        <taxon>Pezizomycotina</taxon>
        <taxon>Sordariomycetes</taxon>
        <taxon>Xylariomycetidae</taxon>
        <taxon>Xylariales</taxon>
        <taxon>Hypoxylaceae</taxon>
        <taxon>Hypoxylon</taxon>
    </lineage>
</organism>
<gene>
    <name evidence="1" type="ORF">F4820DRAFT_448982</name>
</gene>
<protein>
    <submittedName>
        <fullName evidence="1">Uncharacterized protein</fullName>
    </submittedName>
</protein>
<dbReference type="Proteomes" id="UP001497700">
    <property type="component" value="Unassembled WGS sequence"/>
</dbReference>
<dbReference type="EMBL" id="MU393486">
    <property type="protein sequence ID" value="KAI4864408.1"/>
    <property type="molecule type" value="Genomic_DNA"/>
</dbReference>
<sequence>MLGSDVGTAAPDACDAGDAGSVHHGAPAATGLADKHARKLGPQTVESALEIDVYDLVELGVVDFCRRDGLLRADGMRHSGVDLGRARGLRVRVEHGSQGGLIRSNPGLVFPAEALLLQFSNHRAESNFIDVGWRDQSAQAHEQPHGSPADARGHARDSDNSMTSGGRRIFGHERLSYDLSGCRRRRAHCIALLSESRHRRCCARAGAALVNRPPEGASIAVYLHGARVLEQIGYLDAARAECKICLRFESRWPDGKVLFDGPFFDPVRNSHGQDILLFERRRHLRLLYTAPVAEDLAANVAKHPVSDALVFGPLWTRRDRGTLIPVEEGVLKHWLSVESSWLATLPTRSRPTFLSAETRLWGLVVVCNLAHNDRARGS</sequence>
<name>A0ACB9YYU8_9PEZI</name>
<keyword evidence="2" id="KW-1185">Reference proteome</keyword>
<comment type="caution">
    <text evidence="1">The sequence shown here is derived from an EMBL/GenBank/DDBJ whole genome shotgun (WGS) entry which is preliminary data.</text>
</comment>